<dbReference type="PANTHER" id="PTHR41773">
    <property type="entry name" value="GTP PYROPHOSPHATASE-RELATED"/>
    <property type="match status" value="1"/>
</dbReference>
<dbReference type="CDD" id="cd05399">
    <property type="entry name" value="NT_Rel-Spo_like"/>
    <property type="match status" value="1"/>
</dbReference>
<gene>
    <name evidence="2" type="ORF">BKCO1_4800034</name>
</gene>
<reference evidence="2 3" key="1">
    <citation type="submission" date="2016-10" db="EMBL/GenBank/DDBJ databases">
        <title>Proteomics and genomics reveal pathogen-plant mechanisms compatible with a hemibiotrophic lifestyle of Diplodia corticola.</title>
        <authorList>
            <person name="Fernandes I."/>
            <person name="De Jonge R."/>
            <person name="Van De Peer Y."/>
            <person name="Devreese B."/>
            <person name="Alves A."/>
            <person name="Esteves A.C."/>
        </authorList>
    </citation>
    <scope>NUCLEOTIDE SEQUENCE [LARGE SCALE GENOMIC DNA]</scope>
    <source>
        <strain evidence="2 3">CBS 112549</strain>
    </source>
</reference>
<dbReference type="GeneID" id="31016734"/>
<dbReference type="Gene3D" id="3.30.460.10">
    <property type="entry name" value="Beta Polymerase, domain 2"/>
    <property type="match status" value="1"/>
</dbReference>
<evidence type="ECO:0000259" key="1">
    <source>
        <dbReference type="SMART" id="SM00954"/>
    </source>
</evidence>
<dbReference type="SUPFAM" id="SSF81301">
    <property type="entry name" value="Nucleotidyltransferase"/>
    <property type="match status" value="1"/>
</dbReference>
<dbReference type="InterPro" id="IPR007685">
    <property type="entry name" value="RelA_SpoT"/>
</dbReference>
<dbReference type="AlphaFoldDB" id="A0A1J9RFV0"/>
<organism evidence="2 3">
    <name type="scientific">Diplodia corticola</name>
    <dbReference type="NCBI Taxonomy" id="236234"/>
    <lineage>
        <taxon>Eukaryota</taxon>
        <taxon>Fungi</taxon>
        <taxon>Dikarya</taxon>
        <taxon>Ascomycota</taxon>
        <taxon>Pezizomycotina</taxon>
        <taxon>Dothideomycetes</taxon>
        <taxon>Dothideomycetes incertae sedis</taxon>
        <taxon>Botryosphaeriales</taxon>
        <taxon>Botryosphaeriaceae</taxon>
        <taxon>Diplodia</taxon>
    </lineage>
</organism>
<dbReference type="PANTHER" id="PTHR41773:SF1">
    <property type="entry name" value="RELA_SPOT DOMAIN-CONTAINING PROTEIN"/>
    <property type="match status" value="1"/>
</dbReference>
<evidence type="ECO:0000313" key="2">
    <source>
        <dbReference type="EMBL" id="OJD31419.1"/>
    </source>
</evidence>
<sequence>MATDGQSNDPIAQFLHNYGKDKAYYESLANYVKNLCEGFMRNQQIDGTVTARAKDKTSLDIKVNRRHRQKSYATVNQIKADIADLSGVRIALFYPYHRDLVGKFIHEDFDVVGRVVHPKNPSDETGQDRFDAEYENRFRGYNATHYRVRLGEKNAKRNFRPDLVEIQVMTVLQSAWSEVEHNILYKKLEGNPSYPERQLLDGLSGLVSVSELYLEQLNTMFNTRVELQKAQNEPFANKYELGSFLFSRMRETKQSDQFTLSSVELLRRFLGLSCFKLDTKEKLGQMLNEINIGTDLTSNFTYPYSEKPNVSLVIMERLYPRTKGTLKDSLSPREERDLCSVLISTIISLDELFPPTSFWEKELTDNERSSAGPSQQLDNLKWMMNAQAPRNVLLGHLNPLNKEERDTLVSLWKWFSNHKSKYVRFVFDISKLGHLREFPQDIAALERVYHMAKDLLGVV</sequence>
<dbReference type="RefSeq" id="XP_020127679.1">
    <property type="nucleotide sequence ID" value="XM_020276473.1"/>
</dbReference>
<comment type="caution">
    <text evidence="2">The sequence shown here is derived from an EMBL/GenBank/DDBJ whole genome shotgun (WGS) entry which is preliminary data.</text>
</comment>
<feature type="domain" description="RelA/SpoT" evidence="1">
    <location>
        <begin position="51"/>
        <end position="191"/>
    </location>
</feature>
<dbReference type="Proteomes" id="UP000183809">
    <property type="component" value="Unassembled WGS sequence"/>
</dbReference>
<accession>A0A1J9RFV0</accession>
<dbReference type="Pfam" id="PF04607">
    <property type="entry name" value="RelA_SpoT"/>
    <property type="match status" value="1"/>
</dbReference>
<proteinExistence type="predicted"/>
<dbReference type="GO" id="GO:0015969">
    <property type="term" value="P:guanosine tetraphosphate metabolic process"/>
    <property type="evidence" value="ECO:0007669"/>
    <property type="project" value="InterPro"/>
</dbReference>
<dbReference type="EMBL" id="MNUE01000048">
    <property type="protein sequence ID" value="OJD31419.1"/>
    <property type="molecule type" value="Genomic_DNA"/>
</dbReference>
<evidence type="ECO:0000313" key="3">
    <source>
        <dbReference type="Proteomes" id="UP000183809"/>
    </source>
</evidence>
<name>A0A1J9RFV0_9PEZI</name>
<protein>
    <recommendedName>
        <fullName evidence="1">RelA/SpoT domain-containing protein</fullName>
    </recommendedName>
</protein>
<dbReference type="InterPro" id="IPR043519">
    <property type="entry name" value="NT_sf"/>
</dbReference>
<dbReference type="STRING" id="236234.A0A1J9RFV0"/>
<dbReference type="OrthoDB" id="4719016at2759"/>
<keyword evidence="3" id="KW-1185">Reference proteome</keyword>
<dbReference type="SMART" id="SM00954">
    <property type="entry name" value="RelA_SpoT"/>
    <property type="match status" value="1"/>
</dbReference>